<dbReference type="AlphaFoldDB" id="X1P4J6"/>
<comment type="caution">
    <text evidence="1">The sequence shown here is derived from an EMBL/GenBank/DDBJ whole genome shotgun (WGS) entry which is preliminary data.</text>
</comment>
<name>X1P4J6_9ZZZZ</name>
<protein>
    <submittedName>
        <fullName evidence="1">Uncharacterized protein</fullName>
    </submittedName>
</protein>
<reference evidence="1" key="1">
    <citation type="journal article" date="2014" name="Front. Microbiol.">
        <title>High frequency of phylogenetically diverse reductive dehalogenase-homologous genes in deep subseafloor sedimentary metagenomes.</title>
        <authorList>
            <person name="Kawai M."/>
            <person name="Futagami T."/>
            <person name="Toyoda A."/>
            <person name="Takaki Y."/>
            <person name="Nishi S."/>
            <person name="Hori S."/>
            <person name="Arai W."/>
            <person name="Tsubouchi T."/>
            <person name="Morono Y."/>
            <person name="Uchiyama I."/>
            <person name="Ito T."/>
            <person name="Fujiyama A."/>
            <person name="Inagaki F."/>
            <person name="Takami H."/>
        </authorList>
    </citation>
    <scope>NUCLEOTIDE SEQUENCE</scope>
    <source>
        <strain evidence="1">Expedition CK06-06</strain>
    </source>
</reference>
<dbReference type="EMBL" id="BARV01042820">
    <property type="protein sequence ID" value="GAI51237.1"/>
    <property type="molecule type" value="Genomic_DNA"/>
</dbReference>
<evidence type="ECO:0000313" key="1">
    <source>
        <dbReference type="EMBL" id="GAI51237.1"/>
    </source>
</evidence>
<accession>X1P4J6</accession>
<organism evidence="1">
    <name type="scientific">marine sediment metagenome</name>
    <dbReference type="NCBI Taxonomy" id="412755"/>
    <lineage>
        <taxon>unclassified sequences</taxon>
        <taxon>metagenomes</taxon>
        <taxon>ecological metagenomes</taxon>
    </lineage>
</organism>
<proteinExistence type="predicted"/>
<feature type="non-terminal residue" evidence="1">
    <location>
        <position position="32"/>
    </location>
</feature>
<gene>
    <name evidence="1" type="ORF">S06H3_64213</name>
</gene>
<sequence length="32" mass="3468">MSQAVLGPQFTTYLNKAIAEKSLISERSLSSP</sequence>